<dbReference type="Gramene" id="ORUFI10G13900.4">
    <property type="protein sequence ID" value="ORUFI10G13900.4"/>
    <property type="gene ID" value="ORUFI10G13900"/>
</dbReference>
<dbReference type="HOGENOM" id="CLU_1374193_0_0_1"/>
<proteinExistence type="predicted"/>
<reference evidence="1" key="2">
    <citation type="submission" date="2015-06" db="UniProtKB">
        <authorList>
            <consortium name="EnsemblPlants"/>
        </authorList>
    </citation>
    <scope>IDENTIFICATION</scope>
</reference>
<evidence type="ECO:0000313" key="2">
    <source>
        <dbReference type="Proteomes" id="UP000008022"/>
    </source>
</evidence>
<evidence type="ECO:0000313" key="1">
    <source>
        <dbReference type="EnsemblPlants" id="ORUFI10G13900.4"/>
    </source>
</evidence>
<dbReference type="EnsemblPlants" id="ORUFI10G13900.4">
    <property type="protein sequence ID" value="ORUFI10G13900.4"/>
    <property type="gene ID" value="ORUFI10G13900"/>
</dbReference>
<organism evidence="1 2">
    <name type="scientific">Oryza rufipogon</name>
    <name type="common">Brownbeard rice</name>
    <name type="synonym">Asian wild rice</name>
    <dbReference type="NCBI Taxonomy" id="4529"/>
    <lineage>
        <taxon>Eukaryota</taxon>
        <taxon>Viridiplantae</taxon>
        <taxon>Streptophyta</taxon>
        <taxon>Embryophyta</taxon>
        <taxon>Tracheophyta</taxon>
        <taxon>Spermatophyta</taxon>
        <taxon>Magnoliopsida</taxon>
        <taxon>Liliopsida</taxon>
        <taxon>Poales</taxon>
        <taxon>Poaceae</taxon>
        <taxon>BOP clade</taxon>
        <taxon>Oryzoideae</taxon>
        <taxon>Oryzeae</taxon>
        <taxon>Oryzinae</taxon>
        <taxon>Oryza</taxon>
    </lineage>
</organism>
<accession>A0A0E0R0C8</accession>
<name>A0A0E0R0C8_ORYRU</name>
<reference evidence="2" key="1">
    <citation type="submission" date="2013-06" db="EMBL/GenBank/DDBJ databases">
        <authorList>
            <person name="Zhao Q."/>
        </authorList>
    </citation>
    <scope>NUCLEOTIDE SEQUENCE</scope>
    <source>
        <strain evidence="2">cv. W1943</strain>
    </source>
</reference>
<keyword evidence="2" id="KW-1185">Reference proteome</keyword>
<protein>
    <submittedName>
        <fullName evidence="1">Uncharacterized protein</fullName>
    </submittedName>
</protein>
<sequence>MGGAAAAAAAAPGFGAALVSRWIGGVRPGSSVGHFYGWALVLITHGLAEEQSHGGGGGKGVAKLCEAMAMQTWPSSAQRGVGDNVVEQPQKQVVAIVAYFFSHGVIFVATRMASSRCRCGGNHRRGVRGRSGFFFLKYLMFQLMYLDVSLVRLKCCRGICDGVSFSQYIRICLMFQYIFIHCSNNILLRDLIVFHHFQY</sequence>
<dbReference type="AlphaFoldDB" id="A0A0E0R0C8"/>
<dbReference type="Proteomes" id="UP000008022">
    <property type="component" value="Unassembled WGS sequence"/>
</dbReference>